<sequence length="35" mass="3872">MTRKPLCLLCRKTGILIMGKMGYSCETEVAVPSKI</sequence>
<reference evidence="1" key="1">
    <citation type="submission" date="2018-02" db="EMBL/GenBank/DDBJ databases">
        <title>Rhizophora mucronata_Transcriptome.</title>
        <authorList>
            <person name="Meera S.P."/>
            <person name="Sreeshan A."/>
            <person name="Augustine A."/>
        </authorList>
    </citation>
    <scope>NUCLEOTIDE SEQUENCE</scope>
    <source>
        <tissue evidence="1">Leaf</tissue>
    </source>
</reference>
<protein>
    <submittedName>
        <fullName evidence="1">Uncharacterized protein</fullName>
    </submittedName>
</protein>
<evidence type="ECO:0000313" key="1">
    <source>
        <dbReference type="EMBL" id="MBX43839.1"/>
    </source>
</evidence>
<name>A0A2P2NMW2_RHIMU</name>
<organism evidence="1">
    <name type="scientific">Rhizophora mucronata</name>
    <name type="common">Asiatic mangrove</name>
    <dbReference type="NCBI Taxonomy" id="61149"/>
    <lineage>
        <taxon>Eukaryota</taxon>
        <taxon>Viridiplantae</taxon>
        <taxon>Streptophyta</taxon>
        <taxon>Embryophyta</taxon>
        <taxon>Tracheophyta</taxon>
        <taxon>Spermatophyta</taxon>
        <taxon>Magnoliopsida</taxon>
        <taxon>eudicotyledons</taxon>
        <taxon>Gunneridae</taxon>
        <taxon>Pentapetalae</taxon>
        <taxon>rosids</taxon>
        <taxon>fabids</taxon>
        <taxon>Malpighiales</taxon>
        <taxon>Rhizophoraceae</taxon>
        <taxon>Rhizophora</taxon>
    </lineage>
</organism>
<accession>A0A2P2NMW2</accession>
<proteinExistence type="predicted"/>
<dbReference type="AlphaFoldDB" id="A0A2P2NMW2"/>
<dbReference type="EMBL" id="GGEC01063355">
    <property type="protein sequence ID" value="MBX43839.1"/>
    <property type="molecule type" value="Transcribed_RNA"/>
</dbReference>